<reference evidence="1" key="1">
    <citation type="submission" date="2021-06" db="EMBL/GenBank/DDBJ databases">
        <authorList>
            <person name="Kallberg Y."/>
            <person name="Tangrot J."/>
            <person name="Rosling A."/>
        </authorList>
    </citation>
    <scope>NUCLEOTIDE SEQUENCE</scope>
    <source>
        <strain evidence="1">28 12/20/2015</strain>
    </source>
</reference>
<keyword evidence="2" id="KW-1185">Reference proteome</keyword>
<comment type="caution">
    <text evidence="1">The sequence shown here is derived from an EMBL/GenBank/DDBJ whole genome shotgun (WGS) entry which is preliminary data.</text>
</comment>
<protein>
    <submittedName>
        <fullName evidence="1">16564_t:CDS:1</fullName>
    </submittedName>
</protein>
<evidence type="ECO:0000313" key="1">
    <source>
        <dbReference type="EMBL" id="CAG8762248.1"/>
    </source>
</evidence>
<proteinExistence type="predicted"/>
<dbReference type="Proteomes" id="UP000789366">
    <property type="component" value="Unassembled WGS sequence"/>
</dbReference>
<dbReference type="EMBL" id="CAJVPW010049022">
    <property type="protein sequence ID" value="CAG8762248.1"/>
    <property type="molecule type" value="Genomic_DNA"/>
</dbReference>
<name>A0ACA9QQ68_9GLOM</name>
<feature type="non-terminal residue" evidence="1">
    <location>
        <position position="1"/>
    </location>
</feature>
<feature type="non-terminal residue" evidence="1">
    <location>
        <position position="323"/>
    </location>
</feature>
<gene>
    <name evidence="1" type="ORF">SPELUC_LOCUS15215</name>
</gene>
<evidence type="ECO:0000313" key="2">
    <source>
        <dbReference type="Proteomes" id="UP000789366"/>
    </source>
</evidence>
<sequence length="323" mass="37213">ALYQNSSLPIVSGNALNHIRDDLKISYTNAVQESISLAEALVLATDKTALSESTLHTIDLNKQLLKRIVDSLDNSNGTLIIEIRHVIEELQRITVLWEELWLNKISGLQLDVNRRFHKFEREFERINDNLNLSSEQRNKIMKESYDAIMKPVILSIDRLYNSTIAAASTHHEKWFCRTFGNRIHEALETLRTPFSWESYKTGWDLLRNVHKDLTKELMSNRSLKLVDVSPFLATIKSSAIAMPGLPYHMDTVTIQSFDENFIILPTKTKPKKLVLLGSDGRQYGYLFKGHEDLHLDERIMQLLQITNDLLKRDKQTSARSLRA</sequence>
<accession>A0ACA9QQ68</accession>
<organism evidence="1 2">
    <name type="scientific">Cetraspora pellucida</name>
    <dbReference type="NCBI Taxonomy" id="1433469"/>
    <lineage>
        <taxon>Eukaryota</taxon>
        <taxon>Fungi</taxon>
        <taxon>Fungi incertae sedis</taxon>
        <taxon>Mucoromycota</taxon>
        <taxon>Glomeromycotina</taxon>
        <taxon>Glomeromycetes</taxon>
        <taxon>Diversisporales</taxon>
        <taxon>Gigasporaceae</taxon>
        <taxon>Cetraspora</taxon>
    </lineage>
</organism>